<dbReference type="AlphaFoldDB" id="A0ABD3BYN4"/>
<evidence type="ECO:0000313" key="2">
    <source>
        <dbReference type="EMBL" id="KAL3622339.1"/>
    </source>
</evidence>
<dbReference type="SMART" id="SM00543">
    <property type="entry name" value="MIF4G"/>
    <property type="match status" value="1"/>
</dbReference>
<dbReference type="Pfam" id="PF02854">
    <property type="entry name" value="MIF4G"/>
    <property type="match status" value="1"/>
</dbReference>
<dbReference type="PANTHER" id="PTHR18034:SF3">
    <property type="entry name" value="PRE-MRNA-SPLICING FACTOR CWC22 HOMOLOG"/>
    <property type="match status" value="1"/>
</dbReference>
<name>A0ABD3BYN4_9LAMI</name>
<dbReference type="Gene3D" id="1.25.40.180">
    <property type="match status" value="1"/>
</dbReference>
<proteinExistence type="predicted"/>
<protein>
    <recommendedName>
        <fullName evidence="1">MIF4G domain-containing protein</fullName>
    </recommendedName>
</protein>
<reference evidence="3" key="1">
    <citation type="journal article" date="2024" name="IScience">
        <title>Strigolactones Initiate the Formation of Haustorium-like Structures in Castilleja.</title>
        <authorList>
            <person name="Buerger M."/>
            <person name="Peterson D."/>
            <person name="Chory J."/>
        </authorList>
    </citation>
    <scope>NUCLEOTIDE SEQUENCE [LARGE SCALE GENOMIC DNA]</scope>
</reference>
<comment type="caution">
    <text evidence="2">The sequence shown here is derived from an EMBL/GenBank/DDBJ whole genome shotgun (WGS) entry which is preliminary data.</text>
</comment>
<sequence>MENSIVYQRLKWQSMEKRINQLVSKVNISNIQPVADQIMNLQQNLITARGPFCRAIMKSQSGCPHSSDVYASLVAIINSKFPDVGLLLVKRVVLQFKEAYDHKDEKKLRKTSKFLAHLINQEVVYEVVALDVMLLLLGNPSSDNIGVAVSFCLECGQSLLCSIPHHKIDEIIREFNRVLKKGVLRKSVQVSIVRLLAARRSRFRMYPCTSHELELVEFGEQVTHEVSLLHDISPETSLDDFDPKSGLDECDMFSRMMIGSRDSD</sequence>
<dbReference type="EMBL" id="JAVIJP010000060">
    <property type="protein sequence ID" value="KAL3622339.1"/>
    <property type="molecule type" value="Genomic_DNA"/>
</dbReference>
<keyword evidence="3" id="KW-1185">Reference proteome</keyword>
<dbReference type="SUPFAM" id="SSF48371">
    <property type="entry name" value="ARM repeat"/>
    <property type="match status" value="1"/>
</dbReference>
<dbReference type="InterPro" id="IPR003890">
    <property type="entry name" value="MIF4G-like_typ-3"/>
</dbReference>
<dbReference type="Proteomes" id="UP001632038">
    <property type="component" value="Unassembled WGS sequence"/>
</dbReference>
<dbReference type="InterPro" id="IPR016024">
    <property type="entry name" value="ARM-type_fold"/>
</dbReference>
<feature type="domain" description="MIF4G" evidence="1">
    <location>
        <begin position="16"/>
        <end position="200"/>
    </location>
</feature>
<organism evidence="2 3">
    <name type="scientific">Castilleja foliolosa</name>
    <dbReference type="NCBI Taxonomy" id="1961234"/>
    <lineage>
        <taxon>Eukaryota</taxon>
        <taxon>Viridiplantae</taxon>
        <taxon>Streptophyta</taxon>
        <taxon>Embryophyta</taxon>
        <taxon>Tracheophyta</taxon>
        <taxon>Spermatophyta</taxon>
        <taxon>Magnoliopsida</taxon>
        <taxon>eudicotyledons</taxon>
        <taxon>Gunneridae</taxon>
        <taxon>Pentapetalae</taxon>
        <taxon>asterids</taxon>
        <taxon>lamiids</taxon>
        <taxon>Lamiales</taxon>
        <taxon>Orobanchaceae</taxon>
        <taxon>Pedicularideae</taxon>
        <taxon>Castillejinae</taxon>
        <taxon>Castilleja</taxon>
    </lineage>
</organism>
<evidence type="ECO:0000259" key="1">
    <source>
        <dbReference type="SMART" id="SM00543"/>
    </source>
</evidence>
<gene>
    <name evidence="2" type="ORF">CASFOL_033750</name>
</gene>
<accession>A0ABD3BYN4</accession>
<evidence type="ECO:0000313" key="3">
    <source>
        <dbReference type="Proteomes" id="UP001632038"/>
    </source>
</evidence>
<dbReference type="PANTHER" id="PTHR18034">
    <property type="entry name" value="CELL CYCLE CONTROL PROTEIN CWF22-RELATED"/>
    <property type="match status" value="1"/>
</dbReference>
<dbReference type="InterPro" id="IPR050781">
    <property type="entry name" value="CWC22_splicing_factor"/>
</dbReference>